<protein>
    <submittedName>
        <fullName evidence="3">Uncharacterized protein</fullName>
    </submittedName>
</protein>
<feature type="region of interest" description="Disordered" evidence="2">
    <location>
        <begin position="50"/>
        <end position="69"/>
    </location>
</feature>
<evidence type="ECO:0000313" key="4">
    <source>
        <dbReference type="Proteomes" id="UP000222542"/>
    </source>
</evidence>
<dbReference type="Proteomes" id="UP000222542">
    <property type="component" value="Unassembled WGS sequence"/>
</dbReference>
<accession>A0A2G3A0D5</accession>
<evidence type="ECO:0000256" key="2">
    <source>
        <dbReference type="SAM" id="MobiDB-lite"/>
    </source>
</evidence>
<feature type="compositionally biased region" description="Polar residues" evidence="2">
    <location>
        <begin position="51"/>
        <end position="63"/>
    </location>
</feature>
<reference evidence="3 4" key="1">
    <citation type="journal article" date="2014" name="Nat. Genet.">
        <title>Genome sequence of the hot pepper provides insights into the evolution of pungency in Capsicum species.</title>
        <authorList>
            <person name="Kim S."/>
            <person name="Park M."/>
            <person name="Yeom S.I."/>
            <person name="Kim Y.M."/>
            <person name="Lee J.M."/>
            <person name="Lee H.A."/>
            <person name="Seo E."/>
            <person name="Choi J."/>
            <person name="Cheong K."/>
            <person name="Kim K.T."/>
            <person name="Jung K."/>
            <person name="Lee G.W."/>
            <person name="Oh S.K."/>
            <person name="Bae C."/>
            <person name="Kim S.B."/>
            <person name="Lee H.Y."/>
            <person name="Kim S.Y."/>
            <person name="Kim M.S."/>
            <person name="Kang B.C."/>
            <person name="Jo Y.D."/>
            <person name="Yang H.B."/>
            <person name="Jeong H.J."/>
            <person name="Kang W.H."/>
            <person name="Kwon J.K."/>
            <person name="Shin C."/>
            <person name="Lim J.Y."/>
            <person name="Park J.H."/>
            <person name="Huh J.H."/>
            <person name="Kim J.S."/>
            <person name="Kim B.D."/>
            <person name="Cohen O."/>
            <person name="Paran I."/>
            <person name="Suh M.C."/>
            <person name="Lee S.B."/>
            <person name="Kim Y.K."/>
            <person name="Shin Y."/>
            <person name="Noh S.J."/>
            <person name="Park J."/>
            <person name="Seo Y.S."/>
            <person name="Kwon S.Y."/>
            <person name="Kim H.A."/>
            <person name="Park J.M."/>
            <person name="Kim H.J."/>
            <person name="Choi S.B."/>
            <person name="Bosland P.W."/>
            <person name="Reeves G."/>
            <person name="Jo S.H."/>
            <person name="Lee B.W."/>
            <person name="Cho H.T."/>
            <person name="Choi H.S."/>
            <person name="Lee M.S."/>
            <person name="Yu Y."/>
            <person name="Do Choi Y."/>
            <person name="Park B.S."/>
            <person name="van Deynze A."/>
            <person name="Ashrafi H."/>
            <person name="Hill T."/>
            <person name="Kim W.T."/>
            <person name="Pai H.S."/>
            <person name="Ahn H.K."/>
            <person name="Yeam I."/>
            <person name="Giovannoni J.J."/>
            <person name="Rose J.K."/>
            <person name="Sorensen I."/>
            <person name="Lee S.J."/>
            <person name="Kim R.W."/>
            <person name="Choi I.Y."/>
            <person name="Choi B.S."/>
            <person name="Lim J.S."/>
            <person name="Lee Y.H."/>
            <person name="Choi D."/>
        </authorList>
    </citation>
    <scope>NUCLEOTIDE SEQUENCE [LARGE SCALE GENOMIC DNA]</scope>
    <source>
        <strain evidence="4">cv. CM334</strain>
    </source>
</reference>
<sequence>MVQANKVESESKFATLESKMTELGVTQLNIKEIMEETHVDLMRLLERRGVNPNSEQVGSSQGNGLLPRPRGWEARGLGHDTGGQAKEFYPKLQFPNYSGIEPRAWSKRCGKYFNIYKVTGLNRKLEMAILHLERNVEEIREAIKIHDPYTMEQAVSLAKKHEKVINAKERKFKGVQKGTTTFPSKEMHRTSYSNKKIDTIVTKTKSKPDYRKVPGACWKCGGRYFLGDICRDKMLNTMTVEEGIDEGIEVAEQEGMQEEMGAIQQEVAEKETICLNAISAIAEPNTFKLKGWIKKEQWCY</sequence>
<dbReference type="AlphaFoldDB" id="A0A2G3A0D5"/>
<dbReference type="EMBL" id="AYRZ02000003">
    <property type="protein sequence ID" value="PHT87670.1"/>
    <property type="molecule type" value="Genomic_DNA"/>
</dbReference>
<name>A0A2G3A0D5_CAPAN</name>
<keyword evidence="4" id="KW-1185">Reference proteome</keyword>
<evidence type="ECO:0000256" key="1">
    <source>
        <dbReference type="SAM" id="Coils"/>
    </source>
</evidence>
<keyword evidence="1" id="KW-0175">Coiled coil</keyword>
<reference evidence="3 4" key="2">
    <citation type="journal article" date="2017" name="Genome Biol.">
        <title>New reference genome sequences of hot pepper reveal the massive evolution of plant disease-resistance genes by retroduplication.</title>
        <authorList>
            <person name="Kim S."/>
            <person name="Park J."/>
            <person name="Yeom S.I."/>
            <person name="Kim Y.M."/>
            <person name="Seo E."/>
            <person name="Kim K.T."/>
            <person name="Kim M.S."/>
            <person name="Lee J.M."/>
            <person name="Cheong K."/>
            <person name="Shin H.S."/>
            <person name="Kim S.B."/>
            <person name="Han K."/>
            <person name="Lee J."/>
            <person name="Park M."/>
            <person name="Lee H.A."/>
            <person name="Lee H.Y."/>
            <person name="Lee Y."/>
            <person name="Oh S."/>
            <person name="Lee J.H."/>
            <person name="Choi E."/>
            <person name="Choi E."/>
            <person name="Lee S.E."/>
            <person name="Jeon J."/>
            <person name="Kim H."/>
            <person name="Choi G."/>
            <person name="Song H."/>
            <person name="Lee J."/>
            <person name="Lee S.C."/>
            <person name="Kwon J.K."/>
            <person name="Lee H.Y."/>
            <person name="Koo N."/>
            <person name="Hong Y."/>
            <person name="Kim R.W."/>
            <person name="Kang W.H."/>
            <person name="Huh J.H."/>
            <person name="Kang B.C."/>
            <person name="Yang T.J."/>
            <person name="Lee Y.H."/>
            <person name="Bennetzen J.L."/>
            <person name="Choi D."/>
        </authorList>
    </citation>
    <scope>NUCLEOTIDE SEQUENCE [LARGE SCALE GENOMIC DNA]</scope>
    <source>
        <strain evidence="4">cv. CM334</strain>
    </source>
</reference>
<proteinExistence type="predicted"/>
<gene>
    <name evidence="3" type="ORF">T459_09776</name>
</gene>
<comment type="caution">
    <text evidence="3">The sequence shown here is derived from an EMBL/GenBank/DDBJ whole genome shotgun (WGS) entry which is preliminary data.</text>
</comment>
<organism evidence="3 4">
    <name type="scientific">Capsicum annuum</name>
    <name type="common">Capsicum pepper</name>
    <dbReference type="NCBI Taxonomy" id="4072"/>
    <lineage>
        <taxon>Eukaryota</taxon>
        <taxon>Viridiplantae</taxon>
        <taxon>Streptophyta</taxon>
        <taxon>Embryophyta</taxon>
        <taxon>Tracheophyta</taxon>
        <taxon>Spermatophyta</taxon>
        <taxon>Magnoliopsida</taxon>
        <taxon>eudicotyledons</taxon>
        <taxon>Gunneridae</taxon>
        <taxon>Pentapetalae</taxon>
        <taxon>asterids</taxon>
        <taxon>lamiids</taxon>
        <taxon>Solanales</taxon>
        <taxon>Solanaceae</taxon>
        <taxon>Solanoideae</taxon>
        <taxon>Capsiceae</taxon>
        <taxon>Capsicum</taxon>
    </lineage>
</organism>
<dbReference type="Gramene" id="PHT87670">
    <property type="protein sequence ID" value="PHT87670"/>
    <property type="gene ID" value="T459_09776"/>
</dbReference>
<feature type="coiled-coil region" evidence="1">
    <location>
        <begin position="122"/>
        <end position="171"/>
    </location>
</feature>
<evidence type="ECO:0000313" key="3">
    <source>
        <dbReference type="EMBL" id="PHT87670.1"/>
    </source>
</evidence>